<dbReference type="EMBL" id="JBDFQZ010000004">
    <property type="protein sequence ID" value="KAK9734671.1"/>
    <property type="molecule type" value="Genomic_DNA"/>
</dbReference>
<feature type="domain" description="N-acetyltransferase" evidence="9">
    <location>
        <begin position="449"/>
        <end position="595"/>
    </location>
</feature>
<dbReference type="Proteomes" id="UP001443914">
    <property type="component" value="Unassembled WGS sequence"/>
</dbReference>
<dbReference type="InterPro" id="IPR042163">
    <property type="entry name" value="PHF12"/>
</dbReference>
<dbReference type="AlphaFoldDB" id="A0AAW1LMD9"/>
<dbReference type="InterPro" id="IPR056511">
    <property type="entry name" value="IDM1_C"/>
</dbReference>
<evidence type="ECO:0000256" key="6">
    <source>
        <dbReference type="PROSITE-ProRule" id="PRU00146"/>
    </source>
</evidence>
<dbReference type="InterPro" id="IPR016181">
    <property type="entry name" value="Acyl_CoA_acyltransferase"/>
</dbReference>
<sequence>MGSLSIVDLKKCTSLMNKDEYKVVLTRKKKIHGKYECYDFTVISDYCPSSIFDYVNAKRGTDDLRNNARMHLSALGWKFWSKVKHGRDEWRYESPNKTYYSLMSACEAIVNNREDNTLYSGNLKNCRVLGKKKKNEHLGSANLVSKKSKLSGRVRRSSSRLVGQNSNRVLRSNKSVRQIGSSSDVSKISRNVLSWMIENNVVALRSKIYYRKKNCDDVLAEGKVFKEGIRCGCCQNLYSLSGFQAHVVGHNLFRAAENVFLENGKSLVSCQVELMRSRMRSFPGDAVVVEDETGNQSEICNDCVCSICNYGGDLMLCDLCPSSFHAACLNSQAIPEGEWFCPSCCCGACAQSRFDDDALCCNQCERRYHPSCKKDRDMVIAGENWFCCKTCELIHWGLQQLLDKPFLVGHDDLTCTLVKPKQCQTEDDNDHDLVAWAEIYSKLGVALEVMHECFETVKDTQSKRDLVEDALFCRESKLNRLNFKGFYTLLLERNDELISVAILRIYGDKVAEIPLIGTRFQHRRLGMCRILMNEIEKTLRNLGVRKLVLPAAAGVLSTWTNSFGFSIVKESDRSEFLGYTFLDFQDTTMCQKTLTKPPSRRVCLSRDMSGVHYQRRQYIEKSSSNIEHKGKSRTSNVFQEDQVDGNDNSRIAMEQPFSTSEYKKFERDRSCQNLNVYKRKRDMEVELRPVSRERYKLSCTPSISVK</sequence>
<dbReference type="InterPro" id="IPR019787">
    <property type="entry name" value="Znf_PHD-finger"/>
</dbReference>
<dbReference type="SUPFAM" id="SSF57903">
    <property type="entry name" value="FYVE/PHD zinc finger"/>
    <property type="match status" value="1"/>
</dbReference>
<evidence type="ECO:0000256" key="4">
    <source>
        <dbReference type="ARBA" id="ARBA00022833"/>
    </source>
</evidence>
<dbReference type="SMART" id="SM00249">
    <property type="entry name" value="PHD"/>
    <property type="match status" value="2"/>
</dbReference>
<dbReference type="InterPro" id="IPR011011">
    <property type="entry name" value="Znf_FYVE_PHD"/>
</dbReference>
<dbReference type="InterPro" id="IPR013083">
    <property type="entry name" value="Znf_RING/FYVE/PHD"/>
</dbReference>
<name>A0AAW1LMD9_SAPOF</name>
<evidence type="ECO:0000313" key="10">
    <source>
        <dbReference type="EMBL" id="KAK9734671.1"/>
    </source>
</evidence>
<evidence type="ECO:0000256" key="1">
    <source>
        <dbReference type="ARBA" id="ARBA00004123"/>
    </source>
</evidence>
<dbReference type="GO" id="GO:0008270">
    <property type="term" value="F:zinc ion binding"/>
    <property type="evidence" value="ECO:0007669"/>
    <property type="project" value="UniProtKB-KW"/>
</dbReference>
<dbReference type="GO" id="GO:0016747">
    <property type="term" value="F:acyltransferase activity, transferring groups other than amino-acyl groups"/>
    <property type="evidence" value="ECO:0007669"/>
    <property type="project" value="InterPro"/>
</dbReference>
<gene>
    <name evidence="10" type="ORF">RND81_04G156100</name>
</gene>
<dbReference type="InterPro" id="IPR032308">
    <property type="entry name" value="TDBD"/>
</dbReference>
<dbReference type="Gene3D" id="3.40.630.30">
    <property type="match status" value="1"/>
</dbReference>
<reference evidence="10" key="1">
    <citation type="submission" date="2024-03" db="EMBL/GenBank/DDBJ databases">
        <title>WGS assembly of Saponaria officinalis var. Norfolk2.</title>
        <authorList>
            <person name="Jenkins J."/>
            <person name="Shu S."/>
            <person name="Grimwood J."/>
            <person name="Barry K."/>
            <person name="Goodstein D."/>
            <person name="Schmutz J."/>
            <person name="Leebens-Mack J."/>
            <person name="Osbourn A."/>
        </authorList>
    </citation>
    <scope>NUCLEOTIDE SEQUENCE [LARGE SCALE GENOMIC DNA]</scope>
    <source>
        <strain evidence="10">JIC</strain>
    </source>
</reference>
<proteinExistence type="predicted"/>
<keyword evidence="3 6" id="KW-0863">Zinc-finger</keyword>
<dbReference type="InterPro" id="IPR001965">
    <property type="entry name" value="Znf_PHD"/>
</dbReference>
<organism evidence="10 11">
    <name type="scientific">Saponaria officinalis</name>
    <name type="common">Common soapwort</name>
    <name type="synonym">Lychnis saponaria</name>
    <dbReference type="NCBI Taxonomy" id="3572"/>
    <lineage>
        <taxon>Eukaryota</taxon>
        <taxon>Viridiplantae</taxon>
        <taxon>Streptophyta</taxon>
        <taxon>Embryophyta</taxon>
        <taxon>Tracheophyta</taxon>
        <taxon>Spermatophyta</taxon>
        <taxon>Magnoliopsida</taxon>
        <taxon>eudicotyledons</taxon>
        <taxon>Gunneridae</taxon>
        <taxon>Pentapetalae</taxon>
        <taxon>Caryophyllales</taxon>
        <taxon>Caryophyllaceae</taxon>
        <taxon>Caryophylleae</taxon>
        <taxon>Saponaria</taxon>
    </lineage>
</organism>
<dbReference type="GO" id="GO:0006357">
    <property type="term" value="P:regulation of transcription by RNA polymerase II"/>
    <property type="evidence" value="ECO:0007669"/>
    <property type="project" value="TreeGrafter"/>
</dbReference>
<evidence type="ECO:0000256" key="3">
    <source>
        <dbReference type="ARBA" id="ARBA00022771"/>
    </source>
</evidence>
<dbReference type="Pfam" id="PF16135">
    <property type="entry name" value="TDBD"/>
    <property type="match status" value="1"/>
</dbReference>
<dbReference type="InterPro" id="IPR000182">
    <property type="entry name" value="GNAT_dom"/>
</dbReference>
<keyword evidence="5" id="KW-0539">Nucleus</keyword>
<keyword evidence="4" id="KW-0862">Zinc</keyword>
<feature type="region of interest" description="Disordered" evidence="7">
    <location>
        <begin position="623"/>
        <end position="642"/>
    </location>
</feature>
<dbReference type="Pfam" id="PF00628">
    <property type="entry name" value="PHD"/>
    <property type="match status" value="1"/>
</dbReference>
<keyword evidence="11" id="KW-1185">Reference proteome</keyword>
<keyword evidence="2" id="KW-0479">Metal-binding</keyword>
<dbReference type="PROSITE" id="PS51186">
    <property type="entry name" value="GNAT"/>
    <property type="match status" value="1"/>
</dbReference>
<dbReference type="GO" id="GO:0005634">
    <property type="term" value="C:nucleus"/>
    <property type="evidence" value="ECO:0007669"/>
    <property type="project" value="UniProtKB-SubCell"/>
</dbReference>
<accession>A0AAW1LMD9</accession>
<evidence type="ECO:0000256" key="7">
    <source>
        <dbReference type="SAM" id="MobiDB-lite"/>
    </source>
</evidence>
<dbReference type="PANTHER" id="PTHR46309:SF12">
    <property type="entry name" value="GB|AAC80581.1"/>
    <property type="match status" value="1"/>
</dbReference>
<protein>
    <submittedName>
        <fullName evidence="10">Uncharacterized protein</fullName>
    </submittedName>
</protein>
<feature type="domain" description="PHD-type" evidence="8">
    <location>
        <begin position="302"/>
        <end position="347"/>
    </location>
</feature>
<evidence type="ECO:0000256" key="2">
    <source>
        <dbReference type="ARBA" id="ARBA00022723"/>
    </source>
</evidence>
<dbReference type="GO" id="GO:0003714">
    <property type="term" value="F:transcription corepressor activity"/>
    <property type="evidence" value="ECO:0007669"/>
    <property type="project" value="InterPro"/>
</dbReference>
<comment type="subcellular location">
    <subcellularLocation>
        <location evidence="1">Nucleus</location>
    </subcellularLocation>
</comment>
<feature type="compositionally biased region" description="Polar residues" evidence="7">
    <location>
        <begin position="633"/>
        <end position="642"/>
    </location>
</feature>
<evidence type="ECO:0000259" key="9">
    <source>
        <dbReference type="PROSITE" id="PS51186"/>
    </source>
</evidence>
<evidence type="ECO:0000313" key="11">
    <source>
        <dbReference type="Proteomes" id="UP001443914"/>
    </source>
</evidence>
<dbReference type="InterPro" id="IPR054292">
    <property type="entry name" value="DUF7028"/>
</dbReference>
<dbReference type="Pfam" id="PF23209">
    <property type="entry name" value="IDM1_C"/>
    <property type="match status" value="1"/>
</dbReference>
<dbReference type="PROSITE" id="PS50016">
    <property type="entry name" value="ZF_PHD_2"/>
    <property type="match status" value="1"/>
</dbReference>
<dbReference type="PANTHER" id="PTHR46309">
    <property type="entry name" value="PHD FINGER PROTEIN 12"/>
    <property type="match status" value="1"/>
</dbReference>
<evidence type="ECO:0000256" key="5">
    <source>
        <dbReference type="ARBA" id="ARBA00023242"/>
    </source>
</evidence>
<dbReference type="SUPFAM" id="SSF55729">
    <property type="entry name" value="Acyl-CoA N-acyltransferases (Nat)"/>
    <property type="match status" value="1"/>
</dbReference>
<dbReference type="Pfam" id="PF22970">
    <property type="entry name" value="DUF7028"/>
    <property type="match status" value="1"/>
</dbReference>
<dbReference type="CDD" id="cd04301">
    <property type="entry name" value="NAT_SF"/>
    <property type="match status" value="1"/>
</dbReference>
<comment type="caution">
    <text evidence="10">The sequence shown here is derived from an EMBL/GenBank/DDBJ whole genome shotgun (WGS) entry which is preliminary data.</text>
</comment>
<evidence type="ECO:0000259" key="8">
    <source>
        <dbReference type="PROSITE" id="PS50016"/>
    </source>
</evidence>
<dbReference type="Gene3D" id="3.30.40.10">
    <property type="entry name" value="Zinc/RING finger domain, C3HC4 (zinc finger)"/>
    <property type="match status" value="1"/>
</dbReference>